<evidence type="ECO:0000256" key="1">
    <source>
        <dbReference type="SAM" id="MobiDB-lite"/>
    </source>
</evidence>
<dbReference type="OrthoDB" id="3788651at2759"/>
<keyword evidence="3" id="KW-1185">Reference proteome</keyword>
<feature type="region of interest" description="Disordered" evidence="1">
    <location>
        <begin position="20"/>
        <end position="79"/>
    </location>
</feature>
<dbReference type="Proteomes" id="UP000813461">
    <property type="component" value="Unassembled WGS sequence"/>
</dbReference>
<evidence type="ECO:0000313" key="3">
    <source>
        <dbReference type="Proteomes" id="UP000813461"/>
    </source>
</evidence>
<dbReference type="EMBL" id="JAGMVJ010000015">
    <property type="protein sequence ID" value="KAH7081056.1"/>
    <property type="molecule type" value="Genomic_DNA"/>
</dbReference>
<proteinExistence type="predicted"/>
<reference evidence="2" key="1">
    <citation type="journal article" date="2021" name="Nat. Commun.">
        <title>Genetic determinants of endophytism in the Arabidopsis root mycobiome.</title>
        <authorList>
            <person name="Mesny F."/>
            <person name="Miyauchi S."/>
            <person name="Thiergart T."/>
            <person name="Pickel B."/>
            <person name="Atanasova L."/>
            <person name="Karlsson M."/>
            <person name="Huettel B."/>
            <person name="Barry K.W."/>
            <person name="Haridas S."/>
            <person name="Chen C."/>
            <person name="Bauer D."/>
            <person name="Andreopoulos W."/>
            <person name="Pangilinan J."/>
            <person name="LaButti K."/>
            <person name="Riley R."/>
            <person name="Lipzen A."/>
            <person name="Clum A."/>
            <person name="Drula E."/>
            <person name="Henrissat B."/>
            <person name="Kohler A."/>
            <person name="Grigoriev I.V."/>
            <person name="Martin F.M."/>
            <person name="Hacquard S."/>
        </authorList>
    </citation>
    <scope>NUCLEOTIDE SEQUENCE</scope>
    <source>
        <strain evidence="2">MPI-SDFR-AT-0120</strain>
    </source>
</reference>
<feature type="compositionally biased region" description="Basic residues" evidence="1">
    <location>
        <begin position="68"/>
        <end position="79"/>
    </location>
</feature>
<accession>A0A8K0R0R8</accession>
<dbReference type="AlphaFoldDB" id="A0A8K0R0R8"/>
<evidence type="ECO:0000313" key="2">
    <source>
        <dbReference type="EMBL" id="KAH7081056.1"/>
    </source>
</evidence>
<protein>
    <submittedName>
        <fullName evidence="2">Uncharacterized protein</fullName>
    </submittedName>
</protein>
<sequence length="275" mass="29977">MGRKDDRMVGGLCGYAKSMYEARVEDKKRRRTQSEPAGAGGRQQGYGKLHKPPQVRPNVRPPPEKPRNRLRKSATHHTLHPAAPGVFILEFEPYPNSSQPGKVLGAYSTFDAVTLGALEHGAYTFSREGLLDGSEYLSSTGRIKIVRTTVQLNGTRAVVPERSRNVDGEHVRLDIPHPESQTAISEEPANTNSVFLAIREGPHSASWIGAFVDKSLAWGACLKDRAMCAASYTISEEGRSIALGNMPQLTAKLEGGSANGRYTWMVQAHVINAST</sequence>
<comment type="caution">
    <text evidence="2">The sequence shown here is derived from an EMBL/GenBank/DDBJ whole genome shotgun (WGS) entry which is preliminary data.</text>
</comment>
<organism evidence="2 3">
    <name type="scientific">Paraphoma chrysanthemicola</name>
    <dbReference type="NCBI Taxonomy" id="798071"/>
    <lineage>
        <taxon>Eukaryota</taxon>
        <taxon>Fungi</taxon>
        <taxon>Dikarya</taxon>
        <taxon>Ascomycota</taxon>
        <taxon>Pezizomycotina</taxon>
        <taxon>Dothideomycetes</taxon>
        <taxon>Pleosporomycetidae</taxon>
        <taxon>Pleosporales</taxon>
        <taxon>Pleosporineae</taxon>
        <taxon>Phaeosphaeriaceae</taxon>
        <taxon>Paraphoma</taxon>
    </lineage>
</organism>
<name>A0A8K0R0R8_9PLEO</name>
<gene>
    <name evidence="2" type="ORF">FB567DRAFT_119122</name>
</gene>